<feature type="transmembrane region" description="Helical" evidence="7">
    <location>
        <begin position="651"/>
        <end position="676"/>
    </location>
</feature>
<keyword evidence="6 7" id="KW-0472">Membrane</keyword>
<dbReference type="PROSITE" id="PS50850">
    <property type="entry name" value="MFS"/>
    <property type="match status" value="1"/>
</dbReference>
<feature type="transmembrane region" description="Helical" evidence="7">
    <location>
        <begin position="535"/>
        <end position="557"/>
    </location>
</feature>
<feature type="transmembrane region" description="Helical" evidence="7">
    <location>
        <begin position="717"/>
        <end position="734"/>
    </location>
</feature>
<evidence type="ECO:0000256" key="3">
    <source>
        <dbReference type="ARBA" id="ARBA00022475"/>
    </source>
</evidence>
<dbReference type="EMBL" id="JAVRAA010000038">
    <property type="protein sequence ID" value="MDT0341021.1"/>
    <property type="molecule type" value="Genomic_DNA"/>
</dbReference>
<feature type="transmembrane region" description="Helical" evidence="7">
    <location>
        <begin position="477"/>
        <end position="498"/>
    </location>
</feature>
<feature type="transmembrane region" description="Helical" evidence="7">
    <location>
        <begin position="569"/>
        <end position="591"/>
    </location>
</feature>
<dbReference type="SUPFAM" id="SSF103473">
    <property type="entry name" value="MFS general substrate transporter"/>
    <property type="match status" value="1"/>
</dbReference>
<dbReference type="GO" id="GO:0022857">
    <property type="term" value="F:transmembrane transporter activity"/>
    <property type="evidence" value="ECO:0007669"/>
    <property type="project" value="InterPro"/>
</dbReference>
<name>A0AAE4K7V6_9BURK</name>
<evidence type="ECO:0000256" key="4">
    <source>
        <dbReference type="ARBA" id="ARBA00022692"/>
    </source>
</evidence>
<evidence type="ECO:0000256" key="1">
    <source>
        <dbReference type="ARBA" id="ARBA00004651"/>
    </source>
</evidence>
<dbReference type="Gene3D" id="1.20.1250.20">
    <property type="entry name" value="MFS general substrate transporter like domains"/>
    <property type="match status" value="2"/>
</dbReference>
<dbReference type="InterPro" id="IPR050171">
    <property type="entry name" value="MFS_Transporters"/>
</dbReference>
<feature type="domain" description="Major facilitator superfamily (MFS) profile" evidence="8">
    <location>
        <begin position="438"/>
        <end position="836"/>
    </location>
</feature>
<proteinExistence type="predicted"/>
<keyword evidence="5 7" id="KW-1133">Transmembrane helix</keyword>
<dbReference type="InterPro" id="IPR011701">
    <property type="entry name" value="MFS"/>
</dbReference>
<comment type="caution">
    <text evidence="9">The sequence shown here is derived from an EMBL/GenBank/DDBJ whole genome shotgun (WGS) entry which is preliminary data.</text>
</comment>
<keyword evidence="3" id="KW-1003">Cell membrane</keyword>
<protein>
    <submittedName>
        <fullName evidence="9">MFS transporter</fullName>
    </submittedName>
</protein>
<dbReference type="GO" id="GO:0005886">
    <property type="term" value="C:plasma membrane"/>
    <property type="evidence" value="ECO:0007669"/>
    <property type="project" value="UniProtKB-SubCell"/>
</dbReference>
<evidence type="ECO:0000256" key="2">
    <source>
        <dbReference type="ARBA" id="ARBA00022448"/>
    </source>
</evidence>
<feature type="transmembrane region" description="Helical" evidence="7">
    <location>
        <begin position="597"/>
        <end position="614"/>
    </location>
</feature>
<organism evidence="9">
    <name type="scientific">Herbaspirillum huttiense subsp. nephrolepidis</name>
    <dbReference type="NCBI Taxonomy" id="3075126"/>
    <lineage>
        <taxon>Bacteria</taxon>
        <taxon>Pseudomonadati</taxon>
        <taxon>Pseudomonadota</taxon>
        <taxon>Betaproteobacteria</taxon>
        <taxon>Burkholderiales</taxon>
        <taxon>Oxalobacteraceae</taxon>
        <taxon>Herbaspirillum</taxon>
    </lineage>
</organism>
<feature type="transmembrane region" description="Helical" evidence="7">
    <location>
        <begin position="173"/>
        <end position="192"/>
    </location>
</feature>
<feature type="transmembrane region" description="Helical" evidence="7">
    <location>
        <begin position="218"/>
        <end position="237"/>
    </location>
</feature>
<evidence type="ECO:0000313" key="9">
    <source>
        <dbReference type="EMBL" id="MDT0341021.1"/>
    </source>
</evidence>
<dbReference type="PANTHER" id="PTHR23517">
    <property type="entry name" value="RESISTANCE PROTEIN MDTM, PUTATIVE-RELATED-RELATED"/>
    <property type="match status" value="1"/>
</dbReference>
<dbReference type="Pfam" id="PF07690">
    <property type="entry name" value="MFS_1"/>
    <property type="match status" value="2"/>
</dbReference>
<keyword evidence="2" id="KW-0813">Transport</keyword>
<keyword evidence="4 7" id="KW-0812">Transmembrane</keyword>
<dbReference type="AlphaFoldDB" id="A0AAE4K7V6"/>
<reference evidence="9" key="1">
    <citation type="submission" date="2023-02" db="EMBL/GenBank/DDBJ databases">
        <title>Description of Herbaspirillum huttiense subsp. nephrolepsisexaltata and Herbaspirillum huttiense subsp. lycopersicon.</title>
        <authorList>
            <person name="Poudel M."/>
            <person name="Sharma A."/>
            <person name="Goss E."/>
            <person name="Tapia J.H."/>
            <person name="Harmon C.M."/>
            <person name="Jones J.B."/>
        </authorList>
    </citation>
    <scope>NUCLEOTIDE SEQUENCE</scope>
    <source>
        <strain evidence="9">NC40101</strain>
    </source>
</reference>
<dbReference type="InterPro" id="IPR020846">
    <property type="entry name" value="MFS_dom"/>
</dbReference>
<feature type="transmembrane region" description="Helical" evidence="7">
    <location>
        <begin position="788"/>
        <end position="807"/>
    </location>
</feature>
<feature type="transmembrane region" description="Helical" evidence="7">
    <location>
        <begin position="688"/>
        <end position="705"/>
    </location>
</feature>
<comment type="subcellular location">
    <subcellularLocation>
        <location evidence="1">Cell membrane</location>
        <topology evidence="1">Multi-pass membrane protein</topology>
    </subcellularLocation>
</comment>
<feature type="transmembrane region" description="Helical" evidence="7">
    <location>
        <begin position="510"/>
        <end position="529"/>
    </location>
</feature>
<evidence type="ECO:0000256" key="6">
    <source>
        <dbReference type="ARBA" id="ARBA00023136"/>
    </source>
</evidence>
<gene>
    <name evidence="9" type="ORF">RJN63_29625</name>
</gene>
<evidence type="ECO:0000259" key="8">
    <source>
        <dbReference type="PROSITE" id="PS50850"/>
    </source>
</evidence>
<dbReference type="InterPro" id="IPR036259">
    <property type="entry name" value="MFS_trans_sf"/>
</dbReference>
<sequence length="844" mass="89752">MRKKLRRQAMQFSGLFCGLLFCLTLVLIIWRVEQMLTTLAQDRTDRIVRQLVEEGEGAMRLGIDAGDLQFYQERLERLRQDDPGILLAFVETRTGEAVAGSGDRALRRLIDPRWIQRLMSGERSAASELRHLPAHTISGATLFDPTGSPVASLWLVASPEALRIQARSAAQAVVLKALPLAVLSCLVLYLAMHGWARRSIWLVTGHTGTAGSRRARRAAPLMLAALLLASPAMIWIAREAARPYVSAQIESSADMVAASVAGQVQRALQLGVPLQSLNGLPALFADRLAVARELSWLALRGPDGQELAHAGTSHPDDIMTERSAPIGGSSARIVAAYSHNYVDRALGAMLLDLVLAVVISVVLLRELTRGLWRRSLLHPLLDYRIARVWWWIDGLRGRKPSSKTVEEARKKCKGELSIAASGHVHGEIDSGGTDFGVQLTRLRLAVFLIALSDELLRPFFTAFASEMQTSSAWLSPAMLAGLPVVAFMCTLALSQIIGPMLAQRFDLRRMLMLAAPAGALALVGTAFTHDVGALVLLRSVSGAAYGLGLILVQTAIVRHAPPAQRARSLAEVAAAIVAAGIVGPPFGGMLSGRIGDAHALLACALAMIGALVVASRLRLSCTAPGAETLVTTTAPTWRGYLAVLHNWRAMCVILGSALPARLVAVTVLVVVAPLYVRQLELSADAAGRVMLMYFLCFAATASLMAHWSDLLGQRKPFIVAGCLVAAVACLQLPAIQGIGGLALCCALLGVGQAVQSSPQITLVTELFERKDASIQAATPEQALAAFRLIERGGSIIAPFVTALAIALLGLEGAVAAVGVLLALGALGVWLGLRPSAPLAISARS</sequence>
<evidence type="ECO:0000256" key="7">
    <source>
        <dbReference type="SAM" id="Phobius"/>
    </source>
</evidence>
<feature type="transmembrane region" description="Helical" evidence="7">
    <location>
        <begin position="813"/>
        <end position="832"/>
    </location>
</feature>
<dbReference type="RefSeq" id="WP_310838734.1">
    <property type="nucleotide sequence ID" value="NZ_JAVLSM010000018.1"/>
</dbReference>
<feature type="transmembrane region" description="Helical" evidence="7">
    <location>
        <begin position="345"/>
        <end position="364"/>
    </location>
</feature>
<accession>A0AAE4K7V6</accession>
<feature type="transmembrane region" description="Helical" evidence="7">
    <location>
        <begin position="12"/>
        <end position="30"/>
    </location>
</feature>
<evidence type="ECO:0000256" key="5">
    <source>
        <dbReference type="ARBA" id="ARBA00022989"/>
    </source>
</evidence>